<proteinExistence type="predicted"/>
<dbReference type="InterPro" id="IPR000073">
    <property type="entry name" value="AB_hydrolase_1"/>
</dbReference>
<evidence type="ECO:0000256" key="1">
    <source>
        <dbReference type="ARBA" id="ARBA00022801"/>
    </source>
</evidence>
<reference evidence="4" key="1">
    <citation type="journal article" date="2019" name="Microbiol. Immunol.">
        <title>Molecular and phenotypic characterization of Leptospira johnsonii sp. nov., Leptospira ellinghausenii sp. nov. and Leptospira ryugenii sp. nov. isolated from soil and water in Japan.</title>
        <authorList>
            <person name="Masuzawa T."/>
            <person name="Saito M."/>
            <person name="Nakao R."/>
            <person name="Nikaido Y."/>
            <person name="Matsumoto M."/>
            <person name="Ogawa M."/>
            <person name="Yokoyama M."/>
            <person name="Hidaka Y."/>
            <person name="Tomita J."/>
            <person name="Sakakibara K."/>
            <person name="Suzuki K."/>
            <person name="Yasuda S."/>
            <person name="Sato H."/>
            <person name="Yamaguchi M."/>
            <person name="Yoshida S.I."/>
            <person name="Koizumi N."/>
            <person name="Kawamura Y."/>
        </authorList>
    </citation>
    <scope>NUCLEOTIDE SEQUENCE [LARGE SCALE GENOMIC DNA]</scope>
    <source>
        <strain evidence="4">E18</strain>
    </source>
</reference>
<feature type="domain" description="AB hydrolase-1" evidence="2">
    <location>
        <begin position="30"/>
        <end position="274"/>
    </location>
</feature>
<dbReference type="Pfam" id="PF00561">
    <property type="entry name" value="Abhydrolase_1"/>
    <property type="match status" value="1"/>
</dbReference>
<name>A0A2P2D859_9LEPT</name>
<dbReference type="GO" id="GO:0016787">
    <property type="term" value="F:hydrolase activity"/>
    <property type="evidence" value="ECO:0007669"/>
    <property type="project" value="UniProtKB-KW"/>
</dbReference>
<dbReference type="GO" id="GO:0016020">
    <property type="term" value="C:membrane"/>
    <property type="evidence" value="ECO:0007669"/>
    <property type="project" value="TreeGrafter"/>
</dbReference>
<dbReference type="AlphaFoldDB" id="A0A2P2D859"/>
<comment type="caution">
    <text evidence="3">The sequence shown here is derived from an EMBL/GenBank/DDBJ whole genome shotgun (WGS) entry which is preliminary data.</text>
</comment>
<keyword evidence="1 3" id="KW-0378">Hydrolase</keyword>
<accession>A0A2P2D859</accession>
<evidence type="ECO:0000259" key="2">
    <source>
        <dbReference type="Pfam" id="PF00561"/>
    </source>
</evidence>
<gene>
    <name evidence="3" type="ORF">LPTSP2_00680</name>
</gene>
<dbReference type="InterPro" id="IPR050266">
    <property type="entry name" value="AB_hydrolase_sf"/>
</dbReference>
<dbReference type="PANTHER" id="PTHR43798">
    <property type="entry name" value="MONOACYLGLYCEROL LIPASE"/>
    <property type="match status" value="1"/>
</dbReference>
<evidence type="ECO:0000313" key="4">
    <source>
        <dbReference type="Proteomes" id="UP000245206"/>
    </source>
</evidence>
<keyword evidence="4" id="KW-1185">Reference proteome</keyword>
<dbReference type="Proteomes" id="UP000245206">
    <property type="component" value="Unassembled WGS sequence"/>
</dbReference>
<dbReference type="OrthoDB" id="53505at2"/>
<sequence length="284" mass="33054">MEWNYQTIQRDGFDFLIAQNNTKGPNLYWLGSALYYPRVIPETMASKYHITVVDHRGFANRIESTPENESTYDLDVVLDDFHFFQNHLQIPACTILGHSGHGYMALTYAKKYPNRVTKLVMVATGPNHGAPLLERETYFATFASEERKEKHIQLQTNFQKQIESHPDGLRNFFNLYCVSQDALGFYDLKMDSTQLWEGIGTNKLAFDYLFGKVFVEINVENYLSTLKLPIQLILGKYDFQVAPYYTWDTIIERFPDVKRTVLDHCGHLPFFEDPNQFVQIMDSE</sequence>
<dbReference type="PANTHER" id="PTHR43798:SF31">
    <property type="entry name" value="AB HYDROLASE SUPERFAMILY PROTEIN YCLE"/>
    <property type="match status" value="1"/>
</dbReference>
<dbReference type="RefSeq" id="WP_108958085.1">
    <property type="nucleotide sequence ID" value="NZ_BFAZ01000001.1"/>
</dbReference>
<evidence type="ECO:0000313" key="3">
    <source>
        <dbReference type="EMBL" id="GBF40803.1"/>
    </source>
</evidence>
<organism evidence="3 4">
    <name type="scientific">Leptospira ellinghausenii</name>
    <dbReference type="NCBI Taxonomy" id="1917822"/>
    <lineage>
        <taxon>Bacteria</taxon>
        <taxon>Pseudomonadati</taxon>
        <taxon>Spirochaetota</taxon>
        <taxon>Spirochaetia</taxon>
        <taxon>Leptospirales</taxon>
        <taxon>Leptospiraceae</taxon>
        <taxon>Leptospira</taxon>
    </lineage>
</organism>
<dbReference type="SUPFAM" id="SSF53474">
    <property type="entry name" value="alpha/beta-Hydrolases"/>
    <property type="match status" value="1"/>
</dbReference>
<protein>
    <submittedName>
        <fullName evidence="3">Alpha/beta hydrolase family protein</fullName>
    </submittedName>
</protein>
<dbReference type="Gene3D" id="3.40.50.1820">
    <property type="entry name" value="alpha/beta hydrolase"/>
    <property type="match status" value="1"/>
</dbReference>
<dbReference type="InterPro" id="IPR029058">
    <property type="entry name" value="AB_hydrolase_fold"/>
</dbReference>
<dbReference type="EMBL" id="BFAZ01000001">
    <property type="protein sequence ID" value="GBF40803.1"/>
    <property type="molecule type" value="Genomic_DNA"/>
</dbReference>